<dbReference type="AlphaFoldDB" id="A0A2S2DRR4"/>
<evidence type="ECO:0000313" key="1">
    <source>
        <dbReference type="EMBL" id="AWL08002.1"/>
    </source>
</evidence>
<dbReference type="EMBL" id="CP029346">
    <property type="protein sequence ID" value="AWL08002.1"/>
    <property type="molecule type" value="Genomic_DNA"/>
</dbReference>
<gene>
    <name evidence="1" type="ORF">HME7025_00119</name>
</gene>
<sequence>MEKIYLSDAGPKVSPAIYGFWRWEKESANSLKDMDQIVHLCLELGINTFDHADRYGKYSCESLFGKVLANKSFKRSDVVLFSKCGVNIPDSSKPEIRVSHVDSSAKHITTSVENSLRNLQTDYLDVFLLDQLDPLSDLESTVLALEKLKSSGKVKNIGVSNFSVYQHQLLESFLSIPVVSNHIDLNLLNTSALDNGALDYVKQKYMRPLAVSPLGGGRIEHGTDELALKVRKKLVEMAEKYESNIESIAVAWIVKLGALPLIGTLEEKRIRNIVNSFSVKLDHQDWYELYHTTRPAPIVHD</sequence>
<dbReference type="EC" id="1.1.1.-" evidence="1"/>
<dbReference type="RefSeq" id="WP_109321781.1">
    <property type="nucleotide sequence ID" value="NZ_CP029346.1"/>
</dbReference>
<reference evidence="2" key="1">
    <citation type="submission" date="2018-05" db="EMBL/GenBank/DDBJ databases">
        <title>Pseudarcicella sp. HME7025 Genome sequencing and assembly.</title>
        <authorList>
            <person name="Kim H."/>
            <person name="Kang H."/>
            <person name="Joh K."/>
        </authorList>
    </citation>
    <scope>NUCLEOTIDE SEQUENCE [LARGE SCALE GENOMIC DNA]</scope>
    <source>
        <strain evidence="2">HME7025</strain>
    </source>
</reference>
<keyword evidence="2" id="KW-1185">Reference proteome</keyword>
<dbReference type="SUPFAM" id="SSF51430">
    <property type="entry name" value="NAD(P)-linked oxidoreductase"/>
    <property type="match status" value="1"/>
</dbReference>
<dbReference type="Proteomes" id="UP000245468">
    <property type="component" value="Chromosome"/>
</dbReference>
<dbReference type="InterPro" id="IPR050523">
    <property type="entry name" value="AKR_Detox_Biosynth"/>
</dbReference>
<protein>
    <submittedName>
        <fullName evidence="1">Putative oxidoreductase YcsN</fullName>
        <ecNumber evidence="1">1.1.1.-</ecNumber>
    </submittedName>
</protein>
<dbReference type="Pfam" id="PF00248">
    <property type="entry name" value="Aldo_ket_red"/>
    <property type="match status" value="1"/>
</dbReference>
<dbReference type="Gene3D" id="3.20.20.100">
    <property type="entry name" value="NADP-dependent oxidoreductase domain"/>
    <property type="match status" value="1"/>
</dbReference>
<accession>A0A2S2DRR4</accession>
<dbReference type="InterPro" id="IPR023210">
    <property type="entry name" value="NADP_OxRdtase_dom"/>
</dbReference>
<dbReference type="KEGG" id="psez:HME7025_00119"/>
<keyword evidence="1" id="KW-0560">Oxidoreductase</keyword>
<proteinExistence type="predicted"/>
<dbReference type="PRINTS" id="PR00069">
    <property type="entry name" value="ALDKETRDTASE"/>
</dbReference>
<dbReference type="InterPro" id="IPR020471">
    <property type="entry name" value="AKR"/>
</dbReference>
<name>A0A2S2DRR4_9BACT</name>
<dbReference type="PANTHER" id="PTHR43364">
    <property type="entry name" value="NADH-SPECIFIC METHYLGLYOXAL REDUCTASE-RELATED"/>
    <property type="match status" value="1"/>
</dbReference>
<organism evidence="1 2">
    <name type="scientific">Aquirufa nivalisilvae</name>
    <dbReference type="NCBI Taxonomy" id="2516557"/>
    <lineage>
        <taxon>Bacteria</taxon>
        <taxon>Pseudomonadati</taxon>
        <taxon>Bacteroidota</taxon>
        <taxon>Cytophagia</taxon>
        <taxon>Cytophagales</taxon>
        <taxon>Flectobacillaceae</taxon>
        <taxon>Aquirufa</taxon>
    </lineage>
</organism>
<dbReference type="InterPro" id="IPR036812">
    <property type="entry name" value="NAD(P)_OxRdtase_dom_sf"/>
</dbReference>
<dbReference type="PROSITE" id="PS00062">
    <property type="entry name" value="ALDOKETO_REDUCTASE_2"/>
    <property type="match status" value="1"/>
</dbReference>
<dbReference type="GO" id="GO:0016491">
    <property type="term" value="F:oxidoreductase activity"/>
    <property type="evidence" value="ECO:0007669"/>
    <property type="project" value="UniProtKB-KW"/>
</dbReference>
<dbReference type="OrthoDB" id="9773828at2"/>
<evidence type="ECO:0000313" key="2">
    <source>
        <dbReference type="Proteomes" id="UP000245468"/>
    </source>
</evidence>
<dbReference type="GO" id="GO:0005829">
    <property type="term" value="C:cytosol"/>
    <property type="evidence" value="ECO:0007669"/>
    <property type="project" value="TreeGrafter"/>
</dbReference>
<dbReference type="InterPro" id="IPR018170">
    <property type="entry name" value="Aldo/ket_reductase_CS"/>
</dbReference>
<dbReference type="PANTHER" id="PTHR43364:SF1">
    <property type="entry name" value="OXIDOREDUCTASE YDHF"/>
    <property type="match status" value="1"/>
</dbReference>